<evidence type="ECO:0000256" key="13">
    <source>
        <dbReference type="SAM" id="Phobius"/>
    </source>
</evidence>
<comment type="caution">
    <text evidence="15">The sequence shown here is derived from an EMBL/GenBank/DDBJ whole genome shotgun (WGS) entry which is preliminary data.</text>
</comment>
<dbReference type="PANTHER" id="PTHR35864">
    <property type="entry name" value="ZINC METALLOPROTEASE MJ0611-RELATED"/>
    <property type="match status" value="1"/>
</dbReference>
<evidence type="ECO:0000256" key="2">
    <source>
        <dbReference type="ARBA" id="ARBA00004651"/>
    </source>
</evidence>
<dbReference type="GO" id="GO:0008233">
    <property type="term" value="F:peptidase activity"/>
    <property type="evidence" value="ECO:0007669"/>
    <property type="project" value="UniProtKB-KW"/>
</dbReference>
<feature type="transmembrane region" description="Helical" evidence="13">
    <location>
        <begin position="56"/>
        <end position="77"/>
    </location>
</feature>
<keyword evidence="6 13" id="KW-0812">Transmembrane</keyword>
<name>A0ABV7VIY8_9PROT</name>
<protein>
    <submittedName>
        <fullName evidence="15">Site-2 protease family protein</fullName>
    </submittedName>
</protein>
<evidence type="ECO:0000256" key="6">
    <source>
        <dbReference type="ARBA" id="ARBA00022692"/>
    </source>
</evidence>
<evidence type="ECO:0000256" key="10">
    <source>
        <dbReference type="ARBA" id="ARBA00022989"/>
    </source>
</evidence>
<comment type="cofactor">
    <cofactor evidence="1">
        <name>Zn(2+)</name>
        <dbReference type="ChEBI" id="CHEBI:29105"/>
    </cofactor>
</comment>
<feature type="transmembrane region" description="Helical" evidence="13">
    <location>
        <begin position="179"/>
        <end position="198"/>
    </location>
</feature>
<evidence type="ECO:0000256" key="9">
    <source>
        <dbReference type="ARBA" id="ARBA00022833"/>
    </source>
</evidence>
<dbReference type="Pfam" id="PF02163">
    <property type="entry name" value="Peptidase_M50"/>
    <property type="match status" value="1"/>
</dbReference>
<dbReference type="InterPro" id="IPR008915">
    <property type="entry name" value="Peptidase_M50"/>
</dbReference>
<evidence type="ECO:0000256" key="3">
    <source>
        <dbReference type="ARBA" id="ARBA00007931"/>
    </source>
</evidence>
<keyword evidence="5 15" id="KW-0645">Protease</keyword>
<evidence type="ECO:0000313" key="16">
    <source>
        <dbReference type="Proteomes" id="UP001595711"/>
    </source>
</evidence>
<dbReference type="InterPro" id="IPR052348">
    <property type="entry name" value="Metallopeptidase_M50B"/>
</dbReference>
<evidence type="ECO:0000256" key="8">
    <source>
        <dbReference type="ARBA" id="ARBA00022801"/>
    </source>
</evidence>
<dbReference type="GO" id="GO:0006508">
    <property type="term" value="P:proteolysis"/>
    <property type="evidence" value="ECO:0007669"/>
    <property type="project" value="UniProtKB-KW"/>
</dbReference>
<feature type="transmembrane region" description="Helical" evidence="13">
    <location>
        <begin position="12"/>
        <end position="35"/>
    </location>
</feature>
<keyword evidence="8" id="KW-0378">Hydrolase</keyword>
<proteinExistence type="inferred from homology"/>
<evidence type="ECO:0000256" key="4">
    <source>
        <dbReference type="ARBA" id="ARBA00022475"/>
    </source>
</evidence>
<comment type="subcellular location">
    <subcellularLocation>
        <location evidence="2">Cell membrane</location>
        <topology evidence="2">Multi-pass membrane protein</topology>
    </subcellularLocation>
</comment>
<evidence type="ECO:0000256" key="11">
    <source>
        <dbReference type="ARBA" id="ARBA00023049"/>
    </source>
</evidence>
<sequence length="231" mass="25139">MSQHLLATLFDISTWILPALLAITLHEAAHGWVAWKLGDDTALRAGRVSFNPLRHVDRMGTIIIPGMLLLLRAPFLFGWAKPVPVNFANLPRPRRDMAIVAAAGPAVNLLQAYIAMLAFNLLPLFGGLADDWLAMNFDKAIAINLVLCVFNLIPLPPLDGGRVAVGLLPLPLARPLARLEPYGMVILLILLLAVPLAAREFGTNWNPLFDVISPIIDGLRDFLLVLAGLSD</sequence>
<dbReference type="PANTHER" id="PTHR35864:SF1">
    <property type="entry name" value="ZINC METALLOPROTEASE YWHC-RELATED"/>
    <property type="match status" value="1"/>
</dbReference>
<feature type="transmembrane region" description="Helical" evidence="13">
    <location>
        <begin position="97"/>
        <end position="119"/>
    </location>
</feature>
<keyword evidence="11" id="KW-0482">Metalloprotease</keyword>
<keyword evidence="4" id="KW-1003">Cell membrane</keyword>
<evidence type="ECO:0000313" key="15">
    <source>
        <dbReference type="EMBL" id="MFC3677465.1"/>
    </source>
</evidence>
<dbReference type="RefSeq" id="WP_379729008.1">
    <property type="nucleotide sequence ID" value="NZ_JBHRYJ010000004.1"/>
</dbReference>
<dbReference type="CDD" id="cd06158">
    <property type="entry name" value="S2P-M50_like_1"/>
    <property type="match status" value="1"/>
</dbReference>
<evidence type="ECO:0000259" key="14">
    <source>
        <dbReference type="Pfam" id="PF02163"/>
    </source>
</evidence>
<keyword evidence="16" id="KW-1185">Reference proteome</keyword>
<keyword evidence="12 13" id="KW-0472">Membrane</keyword>
<evidence type="ECO:0000256" key="5">
    <source>
        <dbReference type="ARBA" id="ARBA00022670"/>
    </source>
</evidence>
<accession>A0ABV7VIY8</accession>
<gene>
    <name evidence="15" type="ORF">ACFOOQ_18065</name>
</gene>
<keyword evidence="7" id="KW-0479">Metal-binding</keyword>
<dbReference type="InterPro" id="IPR044537">
    <property type="entry name" value="Rip2-like"/>
</dbReference>
<evidence type="ECO:0000256" key="12">
    <source>
        <dbReference type="ARBA" id="ARBA00023136"/>
    </source>
</evidence>
<keyword evidence="9" id="KW-0862">Zinc</keyword>
<organism evidence="15 16">
    <name type="scientific">Ferrovibrio xuzhouensis</name>
    <dbReference type="NCBI Taxonomy" id="1576914"/>
    <lineage>
        <taxon>Bacteria</taxon>
        <taxon>Pseudomonadati</taxon>
        <taxon>Pseudomonadota</taxon>
        <taxon>Alphaproteobacteria</taxon>
        <taxon>Rhodospirillales</taxon>
        <taxon>Rhodospirillaceae</taxon>
        <taxon>Ferrovibrio</taxon>
    </lineage>
</organism>
<feature type="transmembrane region" description="Helical" evidence="13">
    <location>
        <begin position="140"/>
        <end position="159"/>
    </location>
</feature>
<evidence type="ECO:0000256" key="7">
    <source>
        <dbReference type="ARBA" id="ARBA00022723"/>
    </source>
</evidence>
<feature type="domain" description="Peptidase M50" evidence="14">
    <location>
        <begin position="137"/>
        <end position="192"/>
    </location>
</feature>
<evidence type="ECO:0000256" key="1">
    <source>
        <dbReference type="ARBA" id="ARBA00001947"/>
    </source>
</evidence>
<comment type="similarity">
    <text evidence="3">Belongs to the peptidase M50B family.</text>
</comment>
<dbReference type="EMBL" id="JBHRYJ010000004">
    <property type="protein sequence ID" value="MFC3677465.1"/>
    <property type="molecule type" value="Genomic_DNA"/>
</dbReference>
<keyword evidence="10 13" id="KW-1133">Transmembrane helix</keyword>
<reference evidence="16" key="1">
    <citation type="journal article" date="2019" name="Int. J. Syst. Evol. Microbiol.">
        <title>The Global Catalogue of Microorganisms (GCM) 10K type strain sequencing project: providing services to taxonomists for standard genome sequencing and annotation.</title>
        <authorList>
            <consortium name="The Broad Institute Genomics Platform"/>
            <consortium name="The Broad Institute Genome Sequencing Center for Infectious Disease"/>
            <person name="Wu L."/>
            <person name="Ma J."/>
        </authorList>
    </citation>
    <scope>NUCLEOTIDE SEQUENCE [LARGE SCALE GENOMIC DNA]</scope>
    <source>
        <strain evidence="16">KCTC 42182</strain>
    </source>
</reference>
<dbReference type="Proteomes" id="UP001595711">
    <property type="component" value="Unassembled WGS sequence"/>
</dbReference>